<gene>
    <name evidence="4" type="ORF">ElyMa_002199900</name>
</gene>
<evidence type="ECO:0000256" key="3">
    <source>
        <dbReference type="PROSITE-ProRule" id="PRU00023"/>
    </source>
</evidence>
<dbReference type="SUPFAM" id="SSF48403">
    <property type="entry name" value="Ankyrin repeat"/>
    <property type="match status" value="1"/>
</dbReference>
<dbReference type="EMBL" id="BMAT01004568">
    <property type="protein sequence ID" value="GFR75932.1"/>
    <property type="molecule type" value="Genomic_DNA"/>
</dbReference>
<feature type="repeat" description="ANK" evidence="3">
    <location>
        <begin position="154"/>
        <end position="190"/>
    </location>
</feature>
<reference evidence="4 5" key="1">
    <citation type="journal article" date="2021" name="Elife">
        <title>Chloroplast acquisition without the gene transfer in kleptoplastic sea slugs, Plakobranchus ocellatus.</title>
        <authorList>
            <person name="Maeda T."/>
            <person name="Takahashi S."/>
            <person name="Yoshida T."/>
            <person name="Shimamura S."/>
            <person name="Takaki Y."/>
            <person name="Nagai Y."/>
            <person name="Toyoda A."/>
            <person name="Suzuki Y."/>
            <person name="Arimoto A."/>
            <person name="Ishii H."/>
            <person name="Satoh N."/>
            <person name="Nishiyama T."/>
            <person name="Hasebe M."/>
            <person name="Maruyama T."/>
            <person name="Minagawa J."/>
            <person name="Obokata J."/>
            <person name="Shigenobu S."/>
        </authorList>
    </citation>
    <scope>NUCLEOTIDE SEQUENCE [LARGE SCALE GENOMIC DNA]</scope>
</reference>
<keyword evidence="1" id="KW-0677">Repeat</keyword>
<dbReference type="InterPro" id="IPR036770">
    <property type="entry name" value="Ankyrin_rpt-contain_sf"/>
</dbReference>
<accession>A0AAV4FRH6</accession>
<dbReference type="InterPro" id="IPR002110">
    <property type="entry name" value="Ankyrin_rpt"/>
</dbReference>
<organism evidence="4 5">
    <name type="scientific">Elysia marginata</name>
    <dbReference type="NCBI Taxonomy" id="1093978"/>
    <lineage>
        <taxon>Eukaryota</taxon>
        <taxon>Metazoa</taxon>
        <taxon>Spiralia</taxon>
        <taxon>Lophotrochozoa</taxon>
        <taxon>Mollusca</taxon>
        <taxon>Gastropoda</taxon>
        <taxon>Heterobranchia</taxon>
        <taxon>Euthyneura</taxon>
        <taxon>Panpulmonata</taxon>
        <taxon>Sacoglossa</taxon>
        <taxon>Placobranchoidea</taxon>
        <taxon>Plakobranchidae</taxon>
        <taxon>Elysia</taxon>
    </lineage>
</organism>
<feature type="repeat" description="ANK" evidence="3">
    <location>
        <begin position="86"/>
        <end position="118"/>
    </location>
</feature>
<evidence type="ECO:0000256" key="1">
    <source>
        <dbReference type="ARBA" id="ARBA00022737"/>
    </source>
</evidence>
<keyword evidence="2 3" id="KW-0040">ANK repeat</keyword>
<evidence type="ECO:0000313" key="4">
    <source>
        <dbReference type="EMBL" id="GFR75932.1"/>
    </source>
</evidence>
<sequence>MFYREFVKALREQDISQLKRLLATKKSKRLANGDRHILRLIDLPIIECIRSGCQTLDPENDYRKCEILKLLVHHGADVNTRKRKPYGETAVLVAAEWGYLRCLHVLVESGADLSLTCCREETALTSAAREGRGECVEFLLQHMPGTLLNHKNSAGRTGLMLAVLAQDREQSFLCVQHLVRAGADLELTDGKGNSALLLALQQGRDETVALLLEKGALVNTLNSDGLTPLAMIAPTGRARLLNKLLSCGMDPTLFCRNREFLHIAVSQGQNAVVRGLVLNGFPPSDLDRFKRRGIYIRSHIVHQLPPISPLAVAILATRPSCARYLIANSFFTRYDLVQLPWEEAIRARLWARSLDEDRLDHLKARQCLDILDFLSSRPRSLQQLCLTAISSTLSYEFGLEDRVTHTTTQDRETWMCSPSFRVKVDILEIPTTLKQALLHRTPSSKICSSYWENIVLGEERQFPDCSCECCKDV</sequence>
<dbReference type="SMART" id="SM00248">
    <property type="entry name" value="ANK"/>
    <property type="match status" value="7"/>
</dbReference>
<dbReference type="PROSITE" id="PS50088">
    <property type="entry name" value="ANK_REPEAT"/>
    <property type="match status" value="3"/>
</dbReference>
<comment type="caution">
    <text evidence="4">The sequence shown here is derived from an EMBL/GenBank/DDBJ whole genome shotgun (WGS) entry which is preliminary data.</text>
</comment>
<keyword evidence="5" id="KW-1185">Reference proteome</keyword>
<dbReference type="AlphaFoldDB" id="A0AAV4FRH6"/>
<dbReference type="PROSITE" id="PS50297">
    <property type="entry name" value="ANK_REP_REGION"/>
    <property type="match status" value="2"/>
</dbReference>
<dbReference type="Pfam" id="PF12796">
    <property type="entry name" value="Ank_2"/>
    <property type="match status" value="2"/>
</dbReference>
<dbReference type="Gene3D" id="1.25.40.20">
    <property type="entry name" value="Ankyrin repeat-containing domain"/>
    <property type="match status" value="2"/>
</dbReference>
<evidence type="ECO:0000256" key="2">
    <source>
        <dbReference type="ARBA" id="ARBA00023043"/>
    </source>
</evidence>
<protein>
    <submittedName>
        <fullName evidence="4">Ankyrin repeat-containing protein</fullName>
    </submittedName>
</protein>
<dbReference type="Proteomes" id="UP000762676">
    <property type="component" value="Unassembled WGS sequence"/>
</dbReference>
<feature type="repeat" description="ANK" evidence="3">
    <location>
        <begin position="191"/>
        <end position="223"/>
    </location>
</feature>
<proteinExistence type="predicted"/>
<name>A0AAV4FRH6_9GAST</name>
<dbReference type="PANTHER" id="PTHR24126">
    <property type="entry name" value="ANKYRIN REPEAT, PH AND SEC7 DOMAIN CONTAINING PROTEIN SECG-RELATED"/>
    <property type="match status" value="1"/>
</dbReference>
<evidence type="ECO:0000313" key="5">
    <source>
        <dbReference type="Proteomes" id="UP000762676"/>
    </source>
</evidence>